<dbReference type="RefSeq" id="WP_275306703.1">
    <property type="nucleotide sequence ID" value="NZ_CP095749.1"/>
</dbReference>
<sequence>MLDTAPPASRRRVDRYARWSGLAAGVVAAPLLATMPTSYFGDDYGMPIVLAITGFGLCAVGGVLLGDALTPRPQEAVRTAGLAPRRVRDHVPPRMTPVLLLLAVSLVVLLVIGLATASPDAIGRVGRALTVTCNGVTKPIGPWPGIFYGTPILASLTLGTAACSWALRRIAYRPCSDQQRRARSRAITAAWGLLVVPQLLLVVLMIATVLTHTSCAGALGTIAAVVIYPLGLLSLAALAGCLFTMVAPRAAQR</sequence>
<feature type="transmembrane region" description="Helical" evidence="1">
    <location>
        <begin position="188"/>
        <end position="210"/>
    </location>
</feature>
<feature type="transmembrane region" description="Helical" evidence="1">
    <location>
        <begin position="146"/>
        <end position="167"/>
    </location>
</feature>
<name>A0ABY8A2Q4_9ACTN</name>
<gene>
    <name evidence="2" type="ORF">MOV08_06840</name>
</gene>
<keyword evidence="1" id="KW-0472">Membrane</keyword>
<proteinExistence type="predicted"/>
<dbReference type="EMBL" id="CP095749">
    <property type="protein sequence ID" value="WEB39046.1"/>
    <property type="molecule type" value="Genomic_DNA"/>
</dbReference>
<keyword evidence="1" id="KW-0812">Transmembrane</keyword>
<evidence type="ECO:0000313" key="3">
    <source>
        <dbReference type="Proteomes" id="UP001218629"/>
    </source>
</evidence>
<dbReference type="Proteomes" id="UP001218629">
    <property type="component" value="Chromosome"/>
</dbReference>
<organism evidence="2 3">
    <name type="scientific">Streptomyces yunnanensis</name>
    <dbReference type="NCBI Taxonomy" id="156453"/>
    <lineage>
        <taxon>Bacteria</taxon>
        <taxon>Bacillati</taxon>
        <taxon>Actinomycetota</taxon>
        <taxon>Actinomycetes</taxon>
        <taxon>Kitasatosporales</taxon>
        <taxon>Streptomycetaceae</taxon>
        <taxon>Streptomyces</taxon>
    </lineage>
</organism>
<reference evidence="2 3" key="1">
    <citation type="submission" date="2022-03" db="EMBL/GenBank/DDBJ databases">
        <title>Streptomyces yunnanensis P86,complete genome.</title>
        <authorList>
            <person name="Chen S."/>
            <person name="Zhang Q."/>
        </authorList>
    </citation>
    <scope>NUCLEOTIDE SEQUENCE [LARGE SCALE GENOMIC DNA]</scope>
    <source>
        <strain evidence="2 3">P86</strain>
    </source>
</reference>
<evidence type="ECO:0000256" key="1">
    <source>
        <dbReference type="SAM" id="Phobius"/>
    </source>
</evidence>
<feature type="transmembrane region" description="Helical" evidence="1">
    <location>
        <begin position="46"/>
        <end position="65"/>
    </location>
</feature>
<keyword evidence="3" id="KW-1185">Reference proteome</keyword>
<feature type="transmembrane region" description="Helical" evidence="1">
    <location>
        <begin position="222"/>
        <end position="247"/>
    </location>
</feature>
<accession>A0ABY8A2Q4</accession>
<feature type="transmembrane region" description="Helical" evidence="1">
    <location>
        <begin position="98"/>
        <end position="117"/>
    </location>
</feature>
<keyword evidence="1" id="KW-1133">Transmembrane helix</keyword>
<feature type="transmembrane region" description="Helical" evidence="1">
    <location>
        <begin position="21"/>
        <end position="40"/>
    </location>
</feature>
<protein>
    <submittedName>
        <fullName evidence="2">Uncharacterized protein</fullName>
    </submittedName>
</protein>
<evidence type="ECO:0000313" key="2">
    <source>
        <dbReference type="EMBL" id="WEB39046.1"/>
    </source>
</evidence>